<evidence type="ECO:0000256" key="1">
    <source>
        <dbReference type="SAM" id="Phobius"/>
    </source>
</evidence>
<feature type="transmembrane region" description="Helical" evidence="1">
    <location>
        <begin position="7"/>
        <end position="25"/>
    </location>
</feature>
<name>A0A8S5NKA6_9CAUD</name>
<sequence length="31" mass="4033">MNIHKRTYYRSYFFTLYSITYYLLLRYTQGR</sequence>
<keyword evidence="1" id="KW-0812">Transmembrane</keyword>
<accession>A0A8S5NKA6</accession>
<evidence type="ECO:0000313" key="2">
    <source>
        <dbReference type="EMBL" id="DAD94783.1"/>
    </source>
</evidence>
<reference evidence="2" key="1">
    <citation type="journal article" date="2021" name="Proc. Natl. Acad. Sci. U.S.A.">
        <title>A Catalog of Tens of Thousands of Viruses from Human Metagenomes Reveals Hidden Associations with Chronic Diseases.</title>
        <authorList>
            <person name="Tisza M.J."/>
            <person name="Buck C.B."/>
        </authorList>
    </citation>
    <scope>NUCLEOTIDE SEQUENCE</scope>
    <source>
        <strain evidence="2">CtK0l2</strain>
    </source>
</reference>
<organism evidence="2">
    <name type="scientific">Siphoviridae sp. ctK0l2</name>
    <dbReference type="NCBI Taxonomy" id="2826243"/>
    <lineage>
        <taxon>Viruses</taxon>
        <taxon>Duplodnaviria</taxon>
        <taxon>Heunggongvirae</taxon>
        <taxon>Uroviricota</taxon>
        <taxon>Caudoviricetes</taxon>
    </lineage>
</organism>
<proteinExistence type="predicted"/>
<keyword evidence="1" id="KW-1133">Transmembrane helix</keyword>
<keyword evidence="1" id="KW-0472">Membrane</keyword>
<protein>
    <submittedName>
        <fullName evidence="2">Uncharacterized protein</fullName>
    </submittedName>
</protein>
<dbReference type="EMBL" id="BK015181">
    <property type="protein sequence ID" value="DAD94783.1"/>
    <property type="molecule type" value="Genomic_DNA"/>
</dbReference>